<dbReference type="GO" id="GO:0016020">
    <property type="term" value="C:membrane"/>
    <property type="evidence" value="ECO:0007669"/>
    <property type="project" value="UniProtKB-SubCell"/>
</dbReference>
<keyword evidence="9" id="KW-1185">Reference proteome</keyword>
<feature type="transmembrane region" description="Helical" evidence="8">
    <location>
        <begin position="252"/>
        <end position="276"/>
    </location>
</feature>
<evidence type="ECO:0000256" key="3">
    <source>
        <dbReference type="ARBA" id="ARBA00022448"/>
    </source>
</evidence>
<feature type="transmembrane region" description="Helical" evidence="8">
    <location>
        <begin position="425"/>
        <end position="442"/>
    </location>
</feature>
<evidence type="ECO:0000256" key="5">
    <source>
        <dbReference type="ARBA" id="ARBA00022692"/>
    </source>
</evidence>
<proteinExistence type="inferred from homology"/>
<comment type="similarity">
    <text evidence="2 8">Belongs to the inorganic phosphate transporter (PiT) (TC 2.A.20) family.</text>
</comment>
<keyword evidence="4 8" id="KW-0592">Phosphate transport</keyword>
<dbReference type="PANTHER" id="PTHR11101:SF52">
    <property type="entry name" value="PHOSPHATE TRANSPORTER"/>
    <property type="match status" value="1"/>
</dbReference>
<dbReference type="Proteomes" id="UP000887566">
    <property type="component" value="Unplaced"/>
</dbReference>
<evidence type="ECO:0000313" key="9">
    <source>
        <dbReference type="Proteomes" id="UP000887566"/>
    </source>
</evidence>
<feature type="transmembrane region" description="Helical" evidence="8">
    <location>
        <begin position="128"/>
        <end position="149"/>
    </location>
</feature>
<protein>
    <recommendedName>
        <fullName evidence="8">Phosphate transporter</fullName>
    </recommendedName>
</protein>
<evidence type="ECO:0000313" key="10">
    <source>
        <dbReference type="WBParaSite" id="PSAMB.scaffold4084size15769.g23376.t1"/>
    </source>
</evidence>
<reference evidence="10" key="1">
    <citation type="submission" date="2022-11" db="UniProtKB">
        <authorList>
            <consortium name="WormBaseParasite"/>
        </authorList>
    </citation>
    <scope>IDENTIFICATION</scope>
</reference>
<feature type="transmembrane region" description="Helical" evidence="8">
    <location>
        <begin position="220"/>
        <end position="240"/>
    </location>
</feature>
<evidence type="ECO:0000256" key="7">
    <source>
        <dbReference type="ARBA" id="ARBA00023136"/>
    </source>
</evidence>
<comment type="subcellular location">
    <subcellularLocation>
        <location evidence="1 8">Membrane</location>
        <topology evidence="1 8">Multi-pass membrane protein</topology>
    </subcellularLocation>
</comment>
<dbReference type="PANTHER" id="PTHR11101">
    <property type="entry name" value="PHOSPHATE TRANSPORTER"/>
    <property type="match status" value="1"/>
</dbReference>
<evidence type="ECO:0000256" key="2">
    <source>
        <dbReference type="ARBA" id="ARBA00009916"/>
    </source>
</evidence>
<keyword evidence="7 8" id="KW-0472">Membrane</keyword>
<dbReference type="GO" id="GO:0035435">
    <property type="term" value="P:phosphate ion transmembrane transport"/>
    <property type="evidence" value="ECO:0007669"/>
    <property type="project" value="TreeGrafter"/>
</dbReference>
<feature type="transmembrane region" description="Helical" evidence="8">
    <location>
        <begin position="12"/>
        <end position="33"/>
    </location>
</feature>
<feature type="transmembrane region" description="Helical" evidence="8">
    <location>
        <begin position="510"/>
        <end position="537"/>
    </location>
</feature>
<feature type="transmembrane region" description="Helical" evidence="8">
    <location>
        <begin position="53"/>
        <end position="72"/>
    </location>
</feature>
<dbReference type="GO" id="GO:0005315">
    <property type="term" value="F:phosphate transmembrane transporter activity"/>
    <property type="evidence" value="ECO:0007669"/>
    <property type="project" value="InterPro"/>
</dbReference>
<evidence type="ECO:0000256" key="6">
    <source>
        <dbReference type="ARBA" id="ARBA00022989"/>
    </source>
</evidence>
<evidence type="ECO:0000256" key="8">
    <source>
        <dbReference type="RuleBase" id="RU363058"/>
    </source>
</evidence>
<evidence type="ECO:0000256" key="4">
    <source>
        <dbReference type="ARBA" id="ARBA00022592"/>
    </source>
</evidence>
<keyword evidence="6 8" id="KW-1133">Transmembrane helix</keyword>
<dbReference type="WBParaSite" id="PSAMB.scaffold4084size15769.g23376.t1">
    <property type="protein sequence ID" value="PSAMB.scaffold4084size15769.g23376.t1"/>
    <property type="gene ID" value="PSAMB.scaffold4084size15769.g23376"/>
</dbReference>
<dbReference type="Pfam" id="PF01384">
    <property type="entry name" value="PHO4"/>
    <property type="match status" value="1"/>
</dbReference>
<accession>A0A914WFK9</accession>
<sequence length="544" mass="59609">MMDLSYSPDWVDGLKWTVIAGFCFSFLLSFGMGANNCANAWGTSVGSGVLKLWQAYILSSIFDVLGAALLGYKVTNTIQKGIIEIDVYNVYSLQNETFNTTYALVPSCYNTSASQDSPTCSVYTSAEYVLGSLSALIATAIWLILASVAKMPISATQSIVGASLGYSLVLRGTQGIKWKKITEIVIDWFTSPILAGIIASIFYLIIKFAVMRRSDPFEAALKFVPVFFWFTLAVNLFTIFFKGSKYLHFDKIPWWGALIISNGIGLFVALFIRFFLTNWMRKRATRLFEEEVARSGESTWTATESDKSTNKVTPTTINIICNDYGDIEKPDLTSSSNKFGSSERDQVQEQTSKQFLRQFLLPVDENGKAIKVFHFLQVLSACFLSFADGANNTANSIGPLAGIYMTYKKGLASADMTSLATEMQLLILFGVCSMVIGFWVLGHRVIKTIGQELTEITAPSGFAIELGTAFTVLLASKLGIPVSVTDCAVGAIIFVGMTRSSSLSSVSWRTFASIIFTWIITIPVTAGIAALITYLVVHFHLGTI</sequence>
<organism evidence="9 10">
    <name type="scientific">Plectus sambesii</name>
    <dbReference type="NCBI Taxonomy" id="2011161"/>
    <lineage>
        <taxon>Eukaryota</taxon>
        <taxon>Metazoa</taxon>
        <taxon>Ecdysozoa</taxon>
        <taxon>Nematoda</taxon>
        <taxon>Chromadorea</taxon>
        <taxon>Plectida</taxon>
        <taxon>Plectina</taxon>
        <taxon>Plectoidea</taxon>
        <taxon>Plectidae</taxon>
        <taxon>Plectus</taxon>
    </lineage>
</organism>
<keyword evidence="5 8" id="KW-0812">Transmembrane</keyword>
<name>A0A914WFK9_9BILA</name>
<feature type="transmembrane region" description="Helical" evidence="8">
    <location>
        <begin position="478"/>
        <end position="498"/>
    </location>
</feature>
<dbReference type="AlphaFoldDB" id="A0A914WFK9"/>
<keyword evidence="3 8" id="KW-0813">Transport</keyword>
<evidence type="ECO:0000256" key="1">
    <source>
        <dbReference type="ARBA" id="ARBA00004141"/>
    </source>
</evidence>
<comment type="function">
    <text evidence="8">Sodium-phosphate symporter.</text>
</comment>
<feature type="transmembrane region" description="Helical" evidence="8">
    <location>
        <begin position="188"/>
        <end position="208"/>
    </location>
</feature>
<dbReference type="InterPro" id="IPR001204">
    <property type="entry name" value="Phos_transporter"/>
</dbReference>